<dbReference type="Pfam" id="PF26337">
    <property type="entry name" value="Gtf3_C"/>
    <property type="match status" value="1"/>
</dbReference>
<keyword evidence="1 4" id="KW-0808">Transferase</keyword>
<dbReference type="EMBL" id="ANKC01000413">
    <property type="protein sequence ID" value="EPC79395.1"/>
    <property type="molecule type" value="Genomic_DNA"/>
</dbReference>
<accession>S2RPK5</accession>
<evidence type="ECO:0000313" key="4">
    <source>
        <dbReference type="EMBL" id="EPC79395.1"/>
    </source>
</evidence>
<evidence type="ECO:0000256" key="1">
    <source>
        <dbReference type="ARBA" id="ARBA00022679"/>
    </source>
</evidence>
<evidence type="ECO:0000313" key="5">
    <source>
        <dbReference type="Proteomes" id="UP000014243"/>
    </source>
</evidence>
<evidence type="ECO:0000259" key="2">
    <source>
        <dbReference type="Pfam" id="PF26334"/>
    </source>
</evidence>
<sequence length="338" mass="38255">MRYLINEYVEDFGNAGSKARRDISSILEKNNTTVINLPYDSKKSHLRREFETWRTLGKYLSLSTVKGQLVVQFPLRLNKLDQFGVLNMVKKFQSKVVIIHDLESLRRGDNSLAQSEVKFLNKFDLVISHSSNMTKYLRKHGLNTEVRDLYLFDYLADQKENSIKQVFSSSKELKVYFAGNLGKSLFLENVPSSLNDILYVFGLNATEKMKRDLRHFMGFVDGDQLPDKLKGGWGLVWDGASPMRPTGLLGKYLAYNAPHKTSLYIAASVPVIVWSGAANARFVTENFLGISVDSLDQIQGKLESLSGDEYSTILRSVAEFSSKLRGGKMILNALRKED</sequence>
<protein>
    <submittedName>
        <fullName evidence="4">Beta-1,6-galactofuranosyltransferase</fullName>
    </submittedName>
</protein>
<dbReference type="InterPro" id="IPR058592">
    <property type="entry name" value="Gtf3_C"/>
</dbReference>
<proteinExistence type="predicted"/>
<organism evidence="4 5">
    <name type="scientific">Lacticaseibacillus paracasei subsp. paracasei Lpp126</name>
    <dbReference type="NCBI Taxonomy" id="1256206"/>
    <lineage>
        <taxon>Bacteria</taxon>
        <taxon>Bacillati</taxon>
        <taxon>Bacillota</taxon>
        <taxon>Bacilli</taxon>
        <taxon>Lactobacillales</taxon>
        <taxon>Lactobacillaceae</taxon>
        <taxon>Lacticaseibacillus</taxon>
    </lineage>
</organism>
<reference evidence="4 5" key="1">
    <citation type="journal article" date="2013" name="PLoS ONE">
        <title>Lactobacillus paracasei comparative genomics: towards species pan-genome definition and exploitation of diversity.</title>
        <authorList>
            <person name="Smokvina T."/>
            <person name="Wels M."/>
            <person name="Polka J."/>
            <person name="Chervaux C."/>
            <person name="Brisse S."/>
            <person name="Boekhorst J."/>
            <person name="van Hylckama Vlieg J.E."/>
            <person name="Siezen R.J."/>
        </authorList>
    </citation>
    <scope>NUCLEOTIDE SEQUENCE [LARGE SCALE GENOMIC DNA]</scope>
    <source>
        <strain evidence="4 5">Lpp126</strain>
    </source>
</reference>
<dbReference type="PATRIC" id="fig|1256206.3.peg.918"/>
<dbReference type="Pfam" id="PF26334">
    <property type="entry name" value="Gtf3_N"/>
    <property type="match status" value="1"/>
</dbReference>
<gene>
    <name evidence="4" type="ORF">Lpp126_05975</name>
</gene>
<name>S2RPK5_LACPA</name>
<evidence type="ECO:0000259" key="3">
    <source>
        <dbReference type="Pfam" id="PF26337"/>
    </source>
</evidence>
<dbReference type="InterPro" id="IPR058591">
    <property type="entry name" value="Gtf3_N"/>
</dbReference>
<dbReference type="GO" id="GO:0016740">
    <property type="term" value="F:transferase activity"/>
    <property type="evidence" value="ECO:0007669"/>
    <property type="project" value="UniProtKB-KW"/>
</dbReference>
<dbReference type="AlphaFoldDB" id="S2RPK5"/>
<dbReference type="PIRSF" id="PIRSF007023">
    <property type="entry name" value="UDP-Galf_transf"/>
    <property type="match status" value="1"/>
</dbReference>
<dbReference type="Proteomes" id="UP000014243">
    <property type="component" value="Unassembled WGS sequence"/>
</dbReference>
<feature type="domain" description="Glucosyltransferase 3-like N-terminal" evidence="2">
    <location>
        <begin position="3"/>
        <end position="145"/>
    </location>
</feature>
<feature type="domain" description="Glucosyltransferase 3-like C-terminal" evidence="3">
    <location>
        <begin position="175"/>
        <end position="335"/>
    </location>
</feature>
<comment type="caution">
    <text evidence="4">The sequence shown here is derived from an EMBL/GenBank/DDBJ whole genome shotgun (WGS) entry which is preliminary data.</text>
</comment>
<dbReference type="Gene3D" id="3.40.50.2000">
    <property type="entry name" value="Glycogen Phosphorylase B"/>
    <property type="match status" value="2"/>
</dbReference>